<evidence type="ECO:0000256" key="4">
    <source>
        <dbReference type="ARBA" id="ARBA00023180"/>
    </source>
</evidence>
<dbReference type="GO" id="GO:0032720">
    <property type="term" value="P:negative regulation of tumor necrosis factor production"/>
    <property type="evidence" value="ECO:0007669"/>
    <property type="project" value="Ensembl"/>
</dbReference>
<dbReference type="PROSITE" id="PS50835">
    <property type="entry name" value="IG_LIKE"/>
    <property type="match status" value="3"/>
</dbReference>
<evidence type="ECO:0000256" key="5">
    <source>
        <dbReference type="ARBA" id="ARBA00023319"/>
    </source>
</evidence>
<dbReference type="FunFam" id="2.60.40.10:FF:000049">
    <property type="entry name" value="Leukocyte immunoglobulin-like receptor subfamily B member 1"/>
    <property type="match status" value="4"/>
</dbReference>
<feature type="chain" id="PRO_5002346329" evidence="7">
    <location>
        <begin position="17"/>
        <end position="500"/>
    </location>
</feature>
<evidence type="ECO:0000256" key="3">
    <source>
        <dbReference type="ARBA" id="ARBA00023157"/>
    </source>
</evidence>
<dbReference type="GO" id="GO:0032998">
    <property type="term" value="C:Fc-epsilon receptor I complex"/>
    <property type="evidence" value="ECO:0007669"/>
    <property type="project" value="Ensembl"/>
</dbReference>
<reference evidence="9" key="2">
    <citation type="submission" date="2025-08" db="UniProtKB">
        <authorList>
            <consortium name="Ensembl"/>
        </authorList>
    </citation>
    <scope>IDENTIFICATION</scope>
</reference>
<keyword evidence="4" id="KW-0325">Glycoprotein</keyword>
<dbReference type="PANTHER" id="PTHR11738">
    <property type="entry name" value="MHC CLASS I NK CELL RECEPTOR"/>
    <property type="match status" value="1"/>
</dbReference>
<dbReference type="Ensembl" id="ENSCSAT00000016650.1">
    <property type="protein sequence ID" value="ENSCSAP00000016152.1"/>
    <property type="gene ID" value="ENSCSAG00000001880.1"/>
</dbReference>
<keyword evidence="2" id="KW-0677">Repeat</keyword>
<dbReference type="PIRSF" id="PIRSF001979">
    <property type="entry name" value="Alpha_1B_glycoprot_prd"/>
    <property type="match status" value="1"/>
</dbReference>
<feature type="disulfide bond" evidence="6">
    <location>
        <begin position="47"/>
        <end position="96"/>
    </location>
</feature>
<dbReference type="Gene3D" id="2.60.40.10">
    <property type="entry name" value="Immunoglobulins"/>
    <property type="match status" value="4"/>
</dbReference>
<evidence type="ECO:0000256" key="7">
    <source>
        <dbReference type="SAM" id="SignalP"/>
    </source>
</evidence>
<evidence type="ECO:0000259" key="8">
    <source>
        <dbReference type="PROSITE" id="PS50835"/>
    </source>
</evidence>
<dbReference type="Bgee" id="ENSCSAG00000001880">
    <property type="expression patterns" value="Expressed in blood and 3 other cell types or tissues"/>
</dbReference>
<dbReference type="GO" id="GO:0034164">
    <property type="term" value="P:negative regulation of toll-like receptor 9 signaling pathway"/>
    <property type="evidence" value="ECO:0007669"/>
    <property type="project" value="Ensembl"/>
</dbReference>
<evidence type="ECO:0000256" key="6">
    <source>
        <dbReference type="PIRSR" id="PIRSR001979-1"/>
    </source>
</evidence>
<evidence type="ECO:0000256" key="1">
    <source>
        <dbReference type="ARBA" id="ARBA00022729"/>
    </source>
</evidence>
<dbReference type="EMBL" id="AQIB01135335">
    <property type="status" value="NOT_ANNOTATED_CDS"/>
    <property type="molecule type" value="Genomic_DNA"/>
</dbReference>
<name>A0A0D9S5L3_CHLSB</name>
<organism evidence="9 10">
    <name type="scientific">Chlorocebus sabaeus</name>
    <name type="common">Green monkey</name>
    <name type="synonym">Simia sabaea</name>
    <dbReference type="NCBI Taxonomy" id="60711"/>
    <lineage>
        <taxon>Eukaryota</taxon>
        <taxon>Metazoa</taxon>
        <taxon>Chordata</taxon>
        <taxon>Craniata</taxon>
        <taxon>Vertebrata</taxon>
        <taxon>Euteleostomi</taxon>
        <taxon>Mammalia</taxon>
        <taxon>Eutheria</taxon>
        <taxon>Euarchontoglires</taxon>
        <taxon>Primates</taxon>
        <taxon>Haplorrhini</taxon>
        <taxon>Catarrhini</taxon>
        <taxon>Cercopithecidae</taxon>
        <taxon>Cercopithecinae</taxon>
        <taxon>Chlorocebus</taxon>
    </lineage>
</organism>
<dbReference type="InterPro" id="IPR007110">
    <property type="entry name" value="Ig-like_dom"/>
</dbReference>
<dbReference type="InterPro" id="IPR050412">
    <property type="entry name" value="Ig-like_Receptors_ImmuneReg"/>
</dbReference>
<dbReference type="GO" id="GO:0015026">
    <property type="term" value="F:coreceptor activity"/>
    <property type="evidence" value="ECO:0007669"/>
    <property type="project" value="Ensembl"/>
</dbReference>
<feature type="domain" description="Ig-like" evidence="8">
    <location>
        <begin position="322"/>
        <end position="416"/>
    </location>
</feature>
<dbReference type="Proteomes" id="UP000029965">
    <property type="component" value="Chromosome 6"/>
</dbReference>
<dbReference type="eggNOG" id="ENOG502RYEX">
    <property type="taxonomic scope" value="Eukaryota"/>
</dbReference>
<dbReference type="Pfam" id="PF13895">
    <property type="entry name" value="Ig_2"/>
    <property type="match status" value="1"/>
</dbReference>
<feature type="domain" description="Ig-like" evidence="8">
    <location>
        <begin position="121"/>
        <end position="193"/>
    </location>
</feature>
<dbReference type="STRING" id="60711.ENSCSAP00000016152"/>
<keyword evidence="1 7" id="KW-0732">Signal</keyword>
<gene>
    <name evidence="9" type="primary">LILRA4</name>
</gene>
<evidence type="ECO:0000313" key="10">
    <source>
        <dbReference type="Proteomes" id="UP000029965"/>
    </source>
</evidence>
<dbReference type="EMBL" id="AQIB01135336">
    <property type="status" value="NOT_ANNOTATED_CDS"/>
    <property type="molecule type" value="Genomic_DNA"/>
</dbReference>
<feature type="domain" description="Ig-like" evidence="8">
    <location>
        <begin position="222"/>
        <end position="311"/>
    </location>
</feature>
<dbReference type="GO" id="GO:0034156">
    <property type="term" value="P:negative regulation of toll-like receptor 7 signaling pathway"/>
    <property type="evidence" value="ECO:0007669"/>
    <property type="project" value="Ensembl"/>
</dbReference>
<dbReference type="InterPro" id="IPR003599">
    <property type="entry name" value="Ig_sub"/>
</dbReference>
<protein>
    <submittedName>
        <fullName evidence="9">Leukocyte immunoglobulin like receptor A4</fullName>
    </submittedName>
</protein>
<dbReference type="GO" id="GO:0038095">
    <property type="term" value="P:Fc-epsilon receptor signaling pathway"/>
    <property type="evidence" value="ECO:0007669"/>
    <property type="project" value="Ensembl"/>
</dbReference>
<reference evidence="9" key="3">
    <citation type="submission" date="2025-09" db="UniProtKB">
        <authorList>
            <consortium name="Ensembl"/>
        </authorList>
    </citation>
    <scope>IDENTIFICATION</scope>
</reference>
<dbReference type="CDD" id="cd05751">
    <property type="entry name" value="IgC2_D1_LILR_KIR_like"/>
    <property type="match status" value="1"/>
</dbReference>
<keyword evidence="3 6" id="KW-1015">Disulfide bond</keyword>
<feature type="signal peptide" evidence="7">
    <location>
        <begin position="1"/>
        <end position="16"/>
    </location>
</feature>
<evidence type="ECO:0000313" key="9">
    <source>
        <dbReference type="Ensembl" id="ENSCSAP00000016152.1"/>
    </source>
</evidence>
<accession>A0A0D9S5L3</accession>
<feature type="disulfide bond" evidence="6">
    <location>
        <begin position="141"/>
        <end position="193"/>
    </location>
</feature>
<dbReference type="OMA" id="FENNTPY"/>
<dbReference type="SMART" id="SM00409">
    <property type="entry name" value="IG"/>
    <property type="match status" value="4"/>
</dbReference>
<dbReference type="GO" id="GO:0005102">
    <property type="term" value="F:signaling receptor binding"/>
    <property type="evidence" value="ECO:0007669"/>
    <property type="project" value="Ensembl"/>
</dbReference>
<keyword evidence="10" id="KW-1185">Reference proteome</keyword>
<dbReference type="InterPro" id="IPR003598">
    <property type="entry name" value="Ig_sub2"/>
</dbReference>
<dbReference type="SMART" id="SM00408">
    <property type="entry name" value="IGc2"/>
    <property type="match status" value="2"/>
</dbReference>
<dbReference type="PANTHER" id="PTHR11738:SF98">
    <property type="entry name" value="LEUKOCYTE IMMUNOGLOBULIN-LIKE RECEPTOR SUBFAMILY A MEMBER 4"/>
    <property type="match status" value="1"/>
</dbReference>
<dbReference type="InterPro" id="IPR013151">
    <property type="entry name" value="Immunoglobulin_dom"/>
</dbReference>
<dbReference type="InterPro" id="IPR013783">
    <property type="entry name" value="Ig-like_fold"/>
</dbReference>
<proteinExistence type="predicted"/>
<dbReference type="InterPro" id="IPR016332">
    <property type="entry name" value="A1B_glyco/leuk_Ig-like_rcpt"/>
</dbReference>
<dbReference type="GO" id="GO:0019221">
    <property type="term" value="P:cytokine-mediated signaling pathway"/>
    <property type="evidence" value="ECO:0007669"/>
    <property type="project" value="TreeGrafter"/>
</dbReference>
<dbReference type="GeneTree" id="ENSGT01100000263478"/>
<keyword evidence="5" id="KW-0393">Immunoglobulin domain</keyword>
<dbReference type="GO" id="GO:0032687">
    <property type="term" value="P:negative regulation of interferon-alpha production"/>
    <property type="evidence" value="ECO:0007669"/>
    <property type="project" value="Ensembl"/>
</dbReference>
<evidence type="ECO:0000256" key="2">
    <source>
        <dbReference type="ARBA" id="ARBA00022737"/>
    </source>
</evidence>
<dbReference type="AlphaFoldDB" id="A0A0D9S5L3"/>
<dbReference type="GO" id="GO:0032396">
    <property type="term" value="F:inhibitory MHC class I receptor activity"/>
    <property type="evidence" value="ECO:0007669"/>
    <property type="project" value="TreeGrafter"/>
</dbReference>
<dbReference type="InterPro" id="IPR036179">
    <property type="entry name" value="Ig-like_dom_sf"/>
</dbReference>
<dbReference type="SUPFAM" id="SSF48726">
    <property type="entry name" value="Immunoglobulin"/>
    <property type="match status" value="4"/>
</dbReference>
<dbReference type="Pfam" id="PF00047">
    <property type="entry name" value="ig"/>
    <property type="match status" value="3"/>
</dbReference>
<reference evidence="9 10" key="1">
    <citation type="submission" date="2014-03" db="EMBL/GenBank/DDBJ databases">
        <authorList>
            <person name="Warren W."/>
            <person name="Wilson R.K."/>
        </authorList>
    </citation>
    <scope>NUCLEOTIDE SEQUENCE</scope>
</reference>
<sequence>MTPILTTLLCFELSLGQDLPAENLLKPTLWAEPGPVIVWKKPMTIWCQGTLEAQEYRLDKEGNSMSRHMLKTLEPENKVKFSIPSMMWEHAGRYHCYYQSPAGWSEPSDPLELVVTAYSRPSLSALPSPVVTSGVNVTLRCASRLGLGRFTLIEEGDHRLSWTLDSHQHNHGKFQALFPVGPLTFSNRGTFRCYGYENNTPYVWSEPSDPLQLLVSGVSRKPSLLTLQGPVVAPGENLTLQCGSDVGYIRYALYKEGGDGLPQRPGQQSQAGLSQASFTLNPVRGSHGGQYRCYGAHNVSSEWSAPSDPLDILIAGQIPDRPSLSVQLGPTVASGEKVTLLCQSWGPMFTFLLAKEGAAHPPLRLRSTYRAQQYQAEFPMSPVTLAHAGTYRCYGSRSSEPYLLSHSSEPLELVVSGATETLSPAQNKSDSKTASLAPHLQDYTVENLIRMGIAGLVLVFLGILLFEAQQSQRSPTRCSQEVDSGEDNAPFRVVEPWEQI</sequence>
<dbReference type="EMBL" id="AQIB01135334">
    <property type="status" value="NOT_ANNOTATED_CDS"/>
    <property type="molecule type" value="Genomic_DNA"/>
</dbReference>